<accession>A0ABP9F4W0</accession>
<organism evidence="1 2">
    <name type="scientific">Ferrimonas pelagia</name>
    <dbReference type="NCBI Taxonomy" id="1177826"/>
    <lineage>
        <taxon>Bacteria</taxon>
        <taxon>Pseudomonadati</taxon>
        <taxon>Pseudomonadota</taxon>
        <taxon>Gammaproteobacteria</taxon>
        <taxon>Alteromonadales</taxon>
        <taxon>Ferrimonadaceae</taxon>
        <taxon>Ferrimonas</taxon>
    </lineage>
</organism>
<comment type="caution">
    <text evidence="1">The sequence shown here is derived from an EMBL/GenBank/DDBJ whole genome shotgun (WGS) entry which is preliminary data.</text>
</comment>
<sequence>MAAYISVNAKYYKDSNKNLFGHTERTHAKIQNAKSELLSNNFYSYGAPIPDLYEQTKLEVERVKGKKLQKNSNTIVDFVISFDRELCNSIIKKEGRMYFEREFKVRLNKLQSKVKEKFGLTPIGFVFHADEGHEDKDGLWKENYHAHVSFFNYDFDTRTAPLRIMAKKGQDSPWARVQDLAALEFLDLGFKRGVSKEKTRKEHLEKEQYIKRKHDEMIETNDQLQRDIAASREYIKHEEEKHLEEMRRVTEAAKSVYKSTPAILSISKVLSVLCENVATRKVLEFAIRRLNEDEQDRAKFMVDVCLSTQNKSNVFGSGLRAKALASRIVKIAKDEQPNMKLELNG</sequence>
<dbReference type="EMBL" id="BAABJZ010000093">
    <property type="protein sequence ID" value="GAA4894394.1"/>
    <property type="molecule type" value="Genomic_DNA"/>
</dbReference>
<evidence type="ECO:0008006" key="3">
    <source>
        <dbReference type="Google" id="ProtNLM"/>
    </source>
</evidence>
<gene>
    <name evidence="1" type="ORF">GCM10023333_29360</name>
</gene>
<dbReference type="Gene3D" id="3.30.930.30">
    <property type="match status" value="1"/>
</dbReference>
<evidence type="ECO:0000313" key="1">
    <source>
        <dbReference type="EMBL" id="GAA4894394.1"/>
    </source>
</evidence>
<proteinExistence type="predicted"/>
<reference evidence="2" key="1">
    <citation type="journal article" date="2019" name="Int. J. Syst. Evol. Microbiol.">
        <title>The Global Catalogue of Microorganisms (GCM) 10K type strain sequencing project: providing services to taxonomists for standard genome sequencing and annotation.</title>
        <authorList>
            <consortium name="The Broad Institute Genomics Platform"/>
            <consortium name="The Broad Institute Genome Sequencing Center for Infectious Disease"/>
            <person name="Wu L."/>
            <person name="Ma J."/>
        </authorList>
    </citation>
    <scope>NUCLEOTIDE SEQUENCE [LARGE SCALE GENOMIC DNA]</scope>
    <source>
        <strain evidence="2">JCM 18401</strain>
    </source>
</reference>
<protein>
    <recommendedName>
        <fullName evidence="3">Plasmid recombination enzyme</fullName>
    </recommendedName>
</protein>
<dbReference type="RefSeq" id="WP_345336191.1">
    <property type="nucleotide sequence ID" value="NZ_BAABJZ010000093.1"/>
</dbReference>
<name>A0ABP9F4W0_9GAMM</name>
<keyword evidence="2" id="KW-1185">Reference proteome</keyword>
<dbReference type="Proteomes" id="UP001499988">
    <property type="component" value="Unassembled WGS sequence"/>
</dbReference>
<evidence type="ECO:0000313" key="2">
    <source>
        <dbReference type="Proteomes" id="UP001499988"/>
    </source>
</evidence>